<comment type="similarity">
    <text evidence="2">Belongs to the sulfatase family.</text>
</comment>
<dbReference type="InterPro" id="IPR017850">
    <property type="entry name" value="Alkaline_phosphatase_core_sf"/>
</dbReference>
<evidence type="ECO:0000259" key="3">
    <source>
        <dbReference type="Pfam" id="PF00884"/>
    </source>
</evidence>
<dbReference type="EMBL" id="BMAO01029280">
    <property type="protein sequence ID" value="GFR30618.1"/>
    <property type="molecule type" value="Genomic_DNA"/>
</dbReference>
<dbReference type="Proteomes" id="UP000887116">
    <property type="component" value="Unassembled WGS sequence"/>
</dbReference>
<dbReference type="AlphaFoldDB" id="A0A8X6HVV9"/>
<dbReference type="SUPFAM" id="SSF53649">
    <property type="entry name" value="Alkaline phosphatase-like"/>
    <property type="match status" value="1"/>
</dbReference>
<reference evidence="4" key="1">
    <citation type="submission" date="2020-07" db="EMBL/GenBank/DDBJ databases">
        <title>Multicomponent nature underlies the extraordinary mechanical properties of spider dragline silk.</title>
        <authorList>
            <person name="Kono N."/>
            <person name="Nakamura H."/>
            <person name="Mori M."/>
            <person name="Yoshida Y."/>
            <person name="Ohtoshi R."/>
            <person name="Malay A.D."/>
            <person name="Moran D.A.P."/>
            <person name="Tomita M."/>
            <person name="Numata K."/>
            <person name="Arakawa K."/>
        </authorList>
    </citation>
    <scope>NUCLEOTIDE SEQUENCE</scope>
</reference>
<dbReference type="GO" id="GO:0004065">
    <property type="term" value="F:arylsulfatase activity"/>
    <property type="evidence" value="ECO:0007669"/>
    <property type="project" value="TreeGrafter"/>
</dbReference>
<evidence type="ECO:0000313" key="4">
    <source>
        <dbReference type="EMBL" id="GFR30618.1"/>
    </source>
</evidence>
<proteinExistence type="inferred from homology"/>
<sequence>MSHSVHLISRYSLPKKPHVIAYTPQEVDGGITSEILFSELLSKAGYYNKIVGKWHLGHQYKYLPLQHGFDEWFGSANCHFGPYDGKNTPDIPVFRNNEMIGRYYQDFKINLSTGESNFTKLLITEAVNFIKNTNFLGKSRRGLYGDAVMELDYGVGQILNTLQELKIENNTFVFFTSDNGAALVSKTSAGSNVLFCVVNKLLLKV</sequence>
<evidence type="ECO:0000256" key="2">
    <source>
        <dbReference type="ARBA" id="ARBA00008779"/>
    </source>
</evidence>
<organism evidence="4 5">
    <name type="scientific">Trichonephila clavata</name>
    <name type="common">Joro spider</name>
    <name type="synonym">Nephila clavata</name>
    <dbReference type="NCBI Taxonomy" id="2740835"/>
    <lineage>
        <taxon>Eukaryota</taxon>
        <taxon>Metazoa</taxon>
        <taxon>Ecdysozoa</taxon>
        <taxon>Arthropoda</taxon>
        <taxon>Chelicerata</taxon>
        <taxon>Arachnida</taxon>
        <taxon>Araneae</taxon>
        <taxon>Araneomorphae</taxon>
        <taxon>Entelegynae</taxon>
        <taxon>Araneoidea</taxon>
        <taxon>Nephilidae</taxon>
        <taxon>Trichonephila</taxon>
    </lineage>
</organism>
<feature type="domain" description="Sulfatase N-terminal" evidence="3">
    <location>
        <begin position="31"/>
        <end position="185"/>
    </location>
</feature>
<dbReference type="PANTHER" id="PTHR42693">
    <property type="entry name" value="ARYLSULFATASE FAMILY MEMBER"/>
    <property type="match status" value="1"/>
</dbReference>
<protein>
    <submittedName>
        <fullName evidence="4">N-acetylgalactosamine-6-sulfatase</fullName>
    </submittedName>
</protein>
<gene>
    <name evidence="4" type="primary">GALNS</name>
    <name evidence="4" type="ORF">TNCT_342471</name>
</gene>
<name>A0A8X6HVV9_TRICU</name>
<dbReference type="InterPro" id="IPR000917">
    <property type="entry name" value="Sulfatase_N"/>
</dbReference>
<feature type="non-terminal residue" evidence="4">
    <location>
        <position position="1"/>
    </location>
</feature>
<accession>A0A8X6HVV9</accession>
<evidence type="ECO:0000256" key="1">
    <source>
        <dbReference type="ARBA" id="ARBA00001913"/>
    </source>
</evidence>
<dbReference type="Pfam" id="PF00884">
    <property type="entry name" value="Sulfatase"/>
    <property type="match status" value="1"/>
</dbReference>
<dbReference type="InterPro" id="IPR050738">
    <property type="entry name" value="Sulfatase"/>
</dbReference>
<comment type="caution">
    <text evidence="4">The sequence shown here is derived from an EMBL/GenBank/DDBJ whole genome shotgun (WGS) entry which is preliminary data.</text>
</comment>
<dbReference type="Gene3D" id="3.40.720.10">
    <property type="entry name" value="Alkaline Phosphatase, subunit A"/>
    <property type="match status" value="2"/>
</dbReference>
<comment type="cofactor">
    <cofactor evidence="1">
        <name>Ca(2+)</name>
        <dbReference type="ChEBI" id="CHEBI:29108"/>
    </cofactor>
</comment>
<evidence type="ECO:0000313" key="5">
    <source>
        <dbReference type="Proteomes" id="UP000887116"/>
    </source>
</evidence>
<keyword evidence="5" id="KW-1185">Reference proteome</keyword>
<dbReference type="OrthoDB" id="103349at2759"/>
<dbReference type="PANTHER" id="PTHR42693:SF47">
    <property type="entry name" value="N-ACETYLGALACTOSAMINE-6-SULFATASE"/>
    <property type="match status" value="1"/>
</dbReference>